<dbReference type="RefSeq" id="WP_241368087.1">
    <property type="nucleotide sequence ID" value="NZ_JAKZFC010000001.1"/>
</dbReference>
<evidence type="ECO:0000256" key="6">
    <source>
        <dbReference type="PROSITE-ProRule" id="PRU00284"/>
    </source>
</evidence>
<evidence type="ECO:0000313" key="10">
    <source>
        <dbReference type="EMBL" id="MCH7321045.1"/>
    </source>
</evidence>
<feature type="domain" description="HAMP" evidence="9">
    <location>
        <begin position="151"/>
        <end position="203"/>
    </location>
</feature>
<dbReference type="SMART" id="SM00304">
    <property type="entry name" value="HAMP"/>
    <property type="match status" value="1"/>
</dbReference>
<keyword evidence="11" id="KW-1185">Reference proteome</keyword>
<evidence type="ECO:0000256" key="7">
    <source>
        <dbReference type="SAM" id="Phobius"/>
    </source>
</evidence>
<sequence>MRFYKAVKVKDRLAVLMIICILSNIILTVFSLDYLRKMERETASMYHEKLLATQVLQEVMLQVETTNSISDETRQQLKSIAFDGKMEHYIKQVSANPSPSLLVEINTYILERAQKQLENHEQDIAFGYRLIVSISVILMALILFFGFQAIQSINKPTRELKRLFKLAQQGDLTKYATYSARDELGETTKYYNLMIADMKELLKTVRHGASEATGANQELTYNFEQITKGAVHIASNADVMTSSLHYATAQLADNTASIQQVAAGVEEISQRMHEIERVVQTTVYKASDGEILVEQNLSQMHSIEHTMGQSNNKLMQLKEQSQEISQAVHIIHEIADQTNLLALNASIEAARAGEHGKGFAVVAQEVRKLAEQSKRFTNSIATIVKDIQQGTIEASQSMEQAMKSVMTGAKYTEQSAYKFRGITDEVHQIGPQIEQMAQVMGEIVSHTHEVSNSAVELSSRSEENLASMQKIQQQVELQKQSTSEISDEIRSIAKNMRSLTHAVDRFQV</sequence>
<dbReference type="Pfam" id="PF00015">
    <property type="entry name" value="MCPsignal"/>
    <property type="match status" value="1"/>
</dbReference>
<dbReference type="InterPro" id="IPR004089">
    <property type="entry name" value="MCPsignal_dom"/>
</dbReference>
<reference evidence="10 11" key="1">
    <citation type="submission" date="2022-03" db="EMBL/GenBank/DDBJ databases">
        <authorList>
            <person name="Jo J.-H."/>
            <person name="Im W.-T."/>
        </authorList>
    </citation>
    <scope>NUCLEOTIDE SEQUENCE [LARGE SCALE GENOMIC DNA]</scope>
    <source>
        <strain evidence="10 11">MA9</strain>
    </source>
</reference>
<comment type="caution">
    <text evidence="10">The sequence shown here is derived from an EMBL/GenBank/DDBJ whole genome shotgun (WGS) entry which is preliminary data.</text>
</comment>
<dbReference type="InterPro" id="IPR003660">
    <property type="entry name" value="HAMP_dom"/>
</dbReference>
<evidence type="ECO:0000256" key="5">
    <source>
        <dbReference type="ARBA" id="ARBA00029447"/>
    </source>
</evidence>
<accession>A0ABS9UA68</accession>
<name>A0ABS9UA68_9BACL</name>
<dbReference type="SUPFAM" id="SSF58104">
    <property type="entry name" value="Methyl-accepting chemotaxis protein (MCP) signaling domain"/>
    <property type="match status" value="1"/>
</dbReference>
<keyword evidence="3 7" id="KW-0472">Membrane</keyword>
<dbReference type="Proteomes" id="UP001316087">
    <property type="component" value="Unassembled WGS sequence"/>
</dbReference>
<keyword evidence="2" id="KW-1003">Cell membrane</keyword>
<evidence type="ECO:0000256" key="2">
    <source>
        <dbReference type="ARBA" id="ARBA00022475"/>
    </source>
</evidence>
<evidence type="ECO:0000256" key="3">
    <source>
        <dbReference type="ARBA" id="ARBA00023136"/>
    </source>
</evidence>
<dbReference type="EMBL" id="JAKZFC010000001">
    <property type="protein sequence ID" value="MCH7321045.1"/>
    <property type="molecule type" value="Genomic_DNA"/>
</dbReference>
<keyword evidence="7" id="KW-1133">Transmembrane helix</keyword>
<proteinExistence type="inferred from homology"/>
<feature type="transmembrane region" description="Helical" evidence="7">
    <location>
        <begin position="126"/>
        <end position="147"/>
    </location>
</feature>
<feature type="transmembrane region" description="Helical" evidence="7">
    <location>
        <begin position="12"/>
        <end position="35"/>
    </location>
</feature>
<evidence type="ECO:0000256" key="4">
    <source>
        <dbReference type="ARBA" id="ARBA00023224"/>
    </source>
</evidence>
<comment type="similarity">
    <text evidence="5">Belongs to the methyl-accepting chemotaxis (MCP) protein family.</text>
</comment>
<evidence type="ECO:0000256" key="1">
    <source>
        <dbReference type="ARBA" id="ARBA00004236"/>
    </source>
</evidence>
<evidence type="ECO:0000259" key="8">
    <source>
        <dbReference type="PROSITE" id="PS50111"/>
    </source>
</evidence>
<evidence type="ECO:0000259" key="9">
    <source>
        <dbReference type="PROSITE" id="PS50885"/>
    </source>
</evidence>
<dbReference type="InterPro" id="IPR004090">
    <property type="entry name" value="Chemotax_Me-accpt_rcpt"/>
</dbReference>
<dbReference type="PROSITE" id="PS50885">
    <property type="entry name" value="HAMP"/>
    <property type="match status" value="1"/>
</dbReference>
<feature type="domain" description="Methyl-accepting transducer" evidence="8">
    <location>
        <begin position="222"/>
        <end position="458"/>
    </location>
</feature>
<dbReference type="PRINTS" id="PR00260">
    <property type="entry name" value="CHEMTRNSDUCR"/>
</dbReference>
<comment type="subcellular location">
    <subcellularLocation>
        <location evidence="1">Cell membrane</location>
    </subcellularLocation>
</comment>
<dbReference type="PROSITE" id="PS50111">
    <property type="entry name" value="CHEMOTAXIS_TRANSDUC_2"/>
    <property type="match status" value="1"/>
</dbReference>
<keyword evidence="7" id="KW-0812">Transmembrane</keyword>
<organism evidence="10 11">
    <name type="scientific">Solibacillus palustris</name>
    <dbReference type="NCBI Taxonomy" id="2908203"/>
    <lineage>
        <taxon>Bacteria</taxon>
        <taxon>Bacillati</taxon>
        <taxon>Bacillota</taxon>
        <taxon>Bacilli</taxon>
        <taxon>Bacillales</taxon>
        <taxon>Caryophanaceae</taxon>
        <taxon>Solibacillus</taxon>
    </lineage>
</organism>
<dbReference type="CDD" id="cd11386">
    <property type="entry name" value="MCP_signal"/>
    <property type="match status" value="1"/>
</dbReference>
<gene>
    <name evidence="10" type="ORF">LZ480_04000</name>
</gene>
<evidence type="ECO:0000313" key="11">
    <source>
        <dbReference type="Proteomes" id="UP001316087"/>
    </source>
</evidence>
<dbReference type="Gene3D" id="1.10.287.950">
    <property type="entry name" value="Methyl-accepting chemotaxis protein"/>
    <property type="match status" value="1"/>
</dbReference>
<dbReference type="SMART" id="SM00283">
    <property type="entry name" value="MA"/>
    <property type="match status" value="1"/>
</dbReference>
<keyword evidence="4 6" id="KW-0807">Transducer</keyword>
<dbReference type="PANTHER" id="PTHR32089">
    <property type="entry name" value="METHYL-ACCEPTING CHEMOTAXIS PROTEIN MCPB"/>
    <property type="match status" value="1"/>
</dbReference>
<dbReference type="PANTHER" id="PTHR32089:SF112">
    <property type="entry name" value="LYSOZYME-LIKE PROTEIN-RELATED"/>
    <property type="match status" value="1"/>
</dbReference>
<protein>
    <submittedName>
        <fullName evidence="10">Methyl-accepting chemotaxis protein</fullName>
    </submittedName>
</protein>